<evidence type="ECO:0000256" key="1">
    <source>
        <dbReference type="SAM" id="MobiDB-lite"/>
    </source>
</evidence>
<evidence type="ECO:0000313" key="3">
    <source>
        <dbReference type="Proteomes" id="UP000821837"/>
    </source>
</evidence>
<protein>
    <submittedName>
        <fullName evidence="2">Uncharacterized protein</fullName>
    </submittedName>
</protein>
<feature type="compositionally biased region" description="Basic and acidic residues" evidence="1">
    <location>
        <begin position="8"/>
        <end position="33"/>
    </location>
</feature>
<proteinExistence type="predicted"/>
<comment type="caution">
    <text evidence="2">The sequence shown here is derived from an EMBL/GenBank/DDBJ whole genome shotgun (WGS) entry which is preliminary data.</text>
</comment>
<name>A0A9D4SZ94_RHISA</name>
<feature type="region of interest" description="Disordered" evidence="1">
    <location>
        <begin position="1"/>
        <end position="84"/>
    </location>
</feature>
<accession>A0A9D4SZ94</accession>
<keyword evidence="3" id="KW-1185">Reference proteome</keyword>
<gene>
    <name evidence="2" type="ORF">HPB52_022682</name>
</gene>
<sequence>MSMGHNWEGSDHPEKRTTARQRQEESGERHDSTAHFPSFIPVKKVGPADNRGHLAAGLVAKAPRKPETLSSKPASGAGSSLGDFDYKGTSTSMVDFRSDMLDIRNGLTSIENAPLDNEHDVDLYNQLLAQYEAVFEEDLSVRKVDPVRADADGTGSAL</sequence>
<dbReference type="AlphaFoldDB" id="A0A9D4SZ94"/>
<reference evidence="2" key="1">
    <citation type="journal article" date="2020" name="Cell">
        <title>Large-Scale Comparative Analyses of Tick Genomes Elucidate Their Genetic Diversity and Vector Capacities.</title>
        <authorList>
            <consortium name="Tick Genome and Microbiome Consortium (TIGMIC)"/>
            <person name="Jia N."/>
            <person name="Wang J."/>
            <person name="Shi W."/>
            <person name="Du L."/>
            <person name="Sun Y."/>
            <person name="Zhan W."/>
            <person name="Jiang J.F."/>
            <person name="Wang Q."/>
            <person name="Zhang B."/>
            <person name="Ji P."/>
            <person name="Bell-Sakyi L."/>
            <person name="Cui X.M."/>
            <person name="Yuan T.T."/>
            <person name="Jiang B.G."/>
            <person name="Yang W.F."/>
            <person name="Lam T.T."/>
            <person name="Chang Q.C."/>
            <person name="Ding S.J."/>
            <person name="Wang X.J."/>
            <person name="Zhu J.G."/>
            <person name="Ruan X.D."/>
            <person name="Zhao L."/>
            <person name="Wei J.T."/>
            <person name="Ye R.Z."/>
            <person name="Que T.C."/>
            <person name="Du C.H."/>
            <person name="Zhou Y.H."/>
            <person name="Cheng J.X."/>
            <person name="Dai P.F."/>
            <person name="Guo W.B."/>
            <person name="Han X.H."/>
            <person name="Huang E.J."/>
            <person name="Li L.F."/>
            <person name="Wei W."/>
            <person name="Gao Y.C."/>
            <person name="Liu J.Z."/>
            <person name="Shao H.Z."/>
            <person name="Wang X."/>
            <person name="Wang C.C."/>
            <person name="Yang T.C."/>
            <person name="Huo Q.B."/>
            <person name="Li W."/>
            <person name="Chen H.Y."/>
            <person name="Chen S.E."/>
            <person name="Zhou L.G."/>
            <person name="Ni X.B."/>
            <person name="Tian J.H."/>
            <person name="Sheng Y."/>
            <person name="Liu T."/>
            <person name="Pan Y.S."/>
            <person name="Xia L.Y."/>
            <person name="Li J."/>
            <person name="Zhao F."/>
            <person name="Cao W.C."/>
        </authorList>
    </citation>
    <scope>NUCLEOTIDE SEQUENCE</scope>
    <source>
        <strain evidence="2">Rsan-2018</strain>
    </source>
</reference>
<dbReference type="Proteomes" id="UP000821837">
    <property type="component" value="Unassembled WGS sequence"/>
</dbReference>
<dbReference type="EMBL" id="JABSTV010001250">
    <property type="protein sequence ID" value="KAH7957800.1"/>
    <property type="molecule type" value="Genomic_DNA"/>
</dbReference>
<reference evidence="2" key="2">
    <citation type="submission" date="2021-09" db="EMBL/GenBank/DDBJ databases">
        <authorList>
            <person name="Jia N."/>
            <person name="Wang J."/>
            <person name="Shi W."/>
            <person name="Du L."/>
            <person name="Sun Y."/>
            <person name="Zhan W."/>
            <person name="Jiang J."/>
            <person name="Wang Q."/>
            <person name="Zhang B."/>
            <person name="Ji P."/>
            <person name="Sakyi L.B."/>
            <person name="Cui X."/>
            <person name="Yuan T."/>
            <person name="Jiang B."/>
            <person name="Yang W."/>
            <person name="Lam T.T.-Y."/>
            <person name="Chang Q."/>
            <person name="Ding S."/>
            <person name="Wang X."/>
            <person name="Zhu J."/>
            <person name="Ruan X."/>
            <person name="Zhao L."/>
            <person name="Wei J."/>
            <person name="Que T."/>
            <person name="Du C."/>
            <person name="Cheng J."/>
            <person name="Dai P."/>
            <person name="Han X."/>
            <person name="Huang E."/>
            <person name="Gao Y."/>
            <person name="Liu J."/>
            <person name="Shao H."/>
            <person name="Ye R."/>
            <person name="Li L."/>
            <person name="Wei W."/>
            <person name="Wang X."/>
            <person name="Wang C."/>
            <person name="Huo Q."/>
            <person name="Li W."/>
            <person name="Guo W."/>
            <person name="Chen H."/>
            <person name="Chen S."/>
            <person name="Zhou L."/>
            <person name="Zhou L."/>
            <person name="Ni X."/>
            <person name="Tian J."/>
            <person name="Zhou Y."/>
            <person name="Sheng Y."/>
            <person name="Liu T."/>
            <person name="Pan Y."/>
            <person name="Xia L."/>
            <person name="Li J."/>
            <person name="Zhao F."/>
            <person name="Cao W."/>
        </authorList>
    </citation>
    <scope>NUCLEOTIDE SEQUENCE</scope>
    <source>
        <strain evidence="2">Rsan-2018</strain>
        <tissue evidence="2">Larvae</tissue>
    </source>
</reference>
<organism evidence="2 3">
    <name type="scientific">Rhipicephalus sanguineus</name>
    <name type="common">Brown dog tick</name>
    <name type="synonym">Ixodes sanguineus</name>
    <dbReference type="NCBI Taxonomy" id="34632"/>
    <lineage>
        <taxon>Eukaryota</taxon>
        <taxon>Metazoa</taxon>
        <taxon>Ecdysozoa</taxon>
        <taxon>Arthropoda</taxon>
        <taxon>Chelicerata</taxon>
        <taxon>Arachnida</taxon>
        <taxon>Acari</taxon>
        <taxon>Parasitiformes</taxon>
        <taxon>Ixodida</taxon>
        <taxon>Ixodoidea</taxon>
        <taxon>Ixodidae</taxon>
        <taxon>Rhipicephalinae</taxon>
        <taxon>Rhipicephalus</taxon>
        <taxon>Rhipicephalus</taxon>
    </lineage>
</organism>
<evidence type="ECO:0000313" key="2">
    <source>
        <dbReference type="EMBL" id="KAH7957800.1"/>
    </source>
</evidence>